<dbReference type="SMART" id="SM00401">
    <property type="entry name" value="ZnF_GATA"/>
    <property type="match status" value="1"/>
</dbReference>
<dbReference type="GO" id="GO:0006355">
    <property type="term" value="P:regulation of DNA-templated transcription"/>
    <property type="evidence" value="ECO:0007669"/>
    <property type="project" value="InterPro"/>
</dbReference>
<keyword evidence="1" id="KW-0479">Metal-binding</keyword>
<reference evidence="4" key="1">
    <citation type="submission" date="2021-01" db="EMBL/GenBank/DDBJ databases">
        <authorList>
            <person name="Kaushik A."/>
        </authorList>
    </citation>
    <scope>NUCLEOTIDE SEQUENCE</scope>
    <source>
        <strain evidence="4">AG1-1B</strain>
    </source>
</reference>
<evidence type="ECO:0000259" key="3">
    <source>
        <dbReference type="PROSITE" id="PS50114"/>
    </source>
</evidence>
<dbReference type="AlphaFoldDB" id="A0A8H2X2K6"/>
<dbReference type="InterPro" id="IPR013088">
    <property type="entry name" value="Znf_NHR/GATA"/>
</dbReference>
<feature type="region of interest" description="Disordered" evidence="2">
    <location>
        <begin position="1"/>
        <end position="185"/>
    </location>
</feature>
<accession>A0A8H2X2K6</accession>
<dbReference type="GO" id="GO:0043565">
    <property type="term" value="F:sequence-specific DNA binding"/>
    <property type="evidence" value="ECO:0007669"/>
    <property type="project" value="InterPro"/>
</dbReference>
<dbReference type="InterPro" id="IPR000679">
    <property type="entry name" value="Znf_GATA"/>
</dbReference>
<dbReference type="Proteomes" id="UP000663826">
    <property type="component" value="Unassembled WGS sequence"/>
</dbReference>
<organism evidence="4 5">
    <name type="scientific">Rhizoctonia solani</name>
    <dbReference type="NCBI Taxonomy" id="456999"/>
    <lineage>
        <taxon>Eukaryota</taxon>
        <taxon>Fungi</taxon>
        <taxon>Dikarya</taxon>
        <taxon>Basidiomycota</taxon>
        <taxon>Agaricomycotina</taxon>
        <taxon>Agaricomycetes</taxon>
        <taxon>Cantharellales</taxon>
        <taxon>Ceratobasidiaceae</taxon>
        <taxon>Rhizoctonia</taxon>
    </lineage>
</organism>
<dbReference type="CDD" id="cd00202">
    <property type="entry name" value="ZnF_GATA"/>
    <property type="match status" value="1"/>
</dbReference>
<proteinExistence type="predicted"/>
<dbReference type="SUPFAM" id="SSF57716">
    <property type="entry name" value="Glucocorticoid receptor-like (DNA-binding domain)"/>
    <property type="match status" value="1"/>
</dbReference>
<evidence type="ECO:0000313" key="5">
    <source>
        <dbReference type="Proteomes" id="UP000663826"/>
    </source>
</evidence>
<evidence type="ECO:0000256" key="2">
    <source>
        <dbReference type="SAM" id="MobiDB-lite"/>
    </source>
</evidence>
<dbReference type="Gene3D" id="3.30.50.10">
    <property type="entry name" value="Erythroid Transcription Factor GATA-1, subunit A"/>
    <property type="match status" value="1"/>
</dbReference>
<dbReference type="Pfam" id="PF00320">
    <property type="entry name" value="GATA"/>
    <property type="match status" value="1"/>
</dbReference>
<keyword evidence="1" id="KW-0862">Zinc</keyword>
<sequence>MDDELRPLPDHDDGPDMRQRAHSVMPPRRSTNYDSRTDPRAQPQPRRQSTSAVGLPASAPGWHSPPPPQSYYSQQDAFGAHAYIEPRAQPMPPPPPHPSWGYQLPPPQGYPPSRAPPPRSPPPTQYDPRYRQPSYPYPHPSSGYGQPPYAPGPGGPTVDPTIFKADPYGRPMPTSPPDSTRPDVQITYTDDSATKLTQYLRRRCFNCRVTEPPGWRKSTLNPGKIVCNKCGLYERSHARPRPLHMDNPKGPTQ</sequence>
<protein>
    <recommendedName>
        <fullName evidence="3">GATA-type domain-containing protein</fullName>
    </recommendedName>
</protein>
<dbReference type="EMBL" id="CAJMWQ010000967">
    <property type="protein sequence ID" value="CAE6411848.1"/>
    <property type="molecule type" value="Genomic_DNA"/>
</dbReference>
<dbReference type="PRINTS" id="PR01217">
    <property type="entry name" value="PRICHEXTENSN"/>
</dbReference>
<name>A0A8H2X2K6_9AGAM</name>
<gene>
    <name evidence="4" type="ORF">RDB_LOCUS38760</name>
</gene>
<dbReference type="GO" id="GO:0008270">
    <property type="term" value="F:zinc ion binding"/>
    <property type="evidence" value="ECO:0007669"/>
    <property type="project" value="UniProtKB-KW"/>
</dbReference>
<comment type="caution">
    <text evidence="4">The sequence shown here is derived from an EMBL/GenBank/DDBJ whole genome shotgun (WGS) entry which is preliminary data.</text>
</comment>
<feature type="compositionally biased region" description="Pro residues" evidence="2">
    <location>
        <begin position="89"/>
        <end position="125"/>
    </location>
</feature>
<feature type="compositionally biased region" description="Basic and acidic residues" evidence="2">
    <location>
        <begin position="1"/>
        <end position="19"/>
    </location>
</feature>
<dbReference type="PROSITE" id="PS50114">
    <property type="entry name" value="GATA_ZN_FINGER_2"/>
    <property type="match status" value="1"/>
</dbReference>
<evidence type="ECO:0000313" key="4">
    <source>
        <dbReference type="EMBL" id="CAE6411848.1"/>
    </source>
</evidence>
<keyword evidence="1" id="KW-0863">Zinc-finger</keyword>
<feature type="domain" description="GATA-type" evidence="3">
    <location>
        <begin position="202"/>
        <end position="253"/>
    </location>
</feature>
<evidence type="ECO:0000256" key="1">
    <source>
        <dbReference type="PROSITE-ProRule" id="PRU00094"/>
    </source>
</evidence>